<accession>A0A931HAT3</accession>
<dbReference type="Pfam" id="PF07811">
    <property type="entry name" value="TadE"/>
    <property type="match status" value="1"/>
</dbReference>
<evidence type="ECO:0000313" key="4">
    <source>
        <dbReference type="Proteomes" id="UP000617634"/>
    </source>
</evidence>
<feature type="transmembrane region" description="Helical" evidence="1">
    <location>
        <begin position="20"/>
        <end position="40"/>
    </location>
</feature>
<feature type="domain" description="TadE-like" evidence="2">
    <location>
        <begin position="13"/>
        <end position="54"/>
    </location>
</feature>
<keyword evidence="4" id="KW-1185">Reference proteome</keyword>
<evidence type="ECO:0000259" key="2">
    <source>
        <dbReference type="Pfam" id="PF07811"/>
    </source>
</evidence>
<sequence length="202" mass="20854">MSLADFARDRRAATSAEFALVLPLMLLFLLGIIDVGRYAWNVNQLEKAAQMGVRFAVVTNPVEGGLTTTSYVGNTSCSGGVALTPGDPICREAFGREVCTSAGCTCASSPCVSTSFQSAAFANVLARVQDFAPSVAAANLNVEYAGSGIGYAADPDMALAPVVTVALVDVDFTAISLLGITLSLPDVRRSLTMEDGTGSVSN</sequence>
<keyword evidence="1" id="KW-0812">Transmembrane</keyword>
<dbReference type="Proteomes" id="UP000617634">
    <property type="component" value="Unassembled WGS sequence"/>
</dbReference>
<reference evidence="3" key="1">
    <citation type="submission" date="2020-11" db="EMBL/GenBank/DDBJ databases">
        <title>Novosphingobium aureum sp. nov., a marine bacterium isolated from sediment of a salt flat.</title>
        <authorList>
            <person name="Yoo Y."/>
            <person name="Kim J.-J."/>
        </authorList>
    </citation>
    <scope>NUCLEOTIDE SEQUENCE</scope>
    <source>
        <strain evidence="3">YJ-S2-02</strain>
    </source>
</reference>
<evidence type="ECO:0000256" key="1">
    <source>
        <dbReference type="SAM" id="Phobius"/>
    </source>
</evidence>
<comment type="caution">
    <text evidence="3">The sequence shown here is derived from an EMBL/GenBank/DDBJ whole genome shotgun (WGS) entry which is preliminary data.</text>
</comment>
<gene>
    <name evidence="3" type="ORF">I5E68_06345</name>
</gene>
<name>A0A931HAT3_9SPHN</name>
<dbReference type="AlphaFoldDB" id="A0A931HAT3"/>
<dbReference type="EMBL" id="JADZGI010000001">
    <property type="protein sequence ID" value="MBH0112572.1"/>
    <property type="molecule type" value="Genomic_DNA"/>
</dbReference>
<dbReference type="InterPro" id="IPR012495">
    <property type="entry name" value="TadE-like_dom"/>
</dbReference>
<evidence type="ECO:0000313" key="3">
    <source>
        <dbReference type="EMBL" id="MBH0112572.1"/>
    </source>
</evidence>
<protein>
    <submittedName>
        <fullName evidence="3">Pilus assembly protein</fullName>
    </submittedName>
</protein>
<proteinExistence type="predicted"/>
<organism evidence="3 4">
    <name type="scientific">Novosphingobium aureum</name>
    <dbReference type="NCBI Taxonomy" id="2792964"/>
    <lineage>
        <taxon>Bacteria</taxon>
        <taxon>Pseudomonadati</taxon>
        <taxon>Pseudomonadota</taxon>
        <taxon>Alphaproteobacteria</taxon>
        <taxon>Sphingomonadales</taxon>
        <taxon>Sphingomonadaceae</taxon>
        <taxon>Novosphingobium</taxon>
    </lineage>
</organism>
<keyword evidence="1" id="KW-1133">Transmembrane helix</keyword>
<keyword evidence="1" id="KW-0472">Membrane</keyword>